<dbReference type="Proteomes" id="UP000318081">
    <property type="component" value="Chromosome"/>
</dbReference>
<gene>
    <name evidence="2" type="ORF">TBK1r_09660</name>
</gene>
<evidence type="ECO:0000259" key="1">
    <source>
        <dbReference type="Pfam" id="PF01797"/>
    </source>
</evidence>
<keyword evidence="3" id="KW-1185">Reference proteome</keyword>
<sequence length="169" mass="19619">MKDDPIAFFITWTCYGTWMPGDERGWTKWHRGDHVPQPRLADWCRDQMIESAIELDAEQRRSVESVVAEHCVKRKWILHAVNCRSNHCHVVVSAANCDGELVRDQLKSWGKRRLKEREQKLGETGNYLREHWWTRKGSVKFLFDEDSLAAAIEYTLEAQDAGGSKASFL</sequence>
<dbReference type="SUPFAM" id="SSF143422">
    <property type="entry name" value="Transposase IS200-like"/>
    <property type="match status" value="1"/>
</dbReference>
<dbReference type="InterPro" id="IPR002686">
    <property type="entry name" value="Transposase_17"/>
</dbReference>
<organism evidence="2 3">
    <name type="scientific">Stieleria magnilauensis</name>
    <dbReference type="NCBI Taxonomy" id="2527963"/>
    <lineage>
        <taxon>Bacteria</taxon>
        <taxon>Pseudomonadati</taxon>
        <taxon>Planctomycetota</taxon>
        <taxon>Planctomycetia</taxon>
        <taxon>Pirellulales</taxon>
        <taxon>Pirellulaceae</taxon>
        <taxon>Stieleria</taxon>
    </lineage>
</organism>
<accession>A0ABX5XKX7</accession>
<dbReference type="Gene3D" id="3.30.70.1290">
    <property type="entry name" value="Transposase IS200-like"/>
    <property type="match status" value="1"/>
</dbReference>
<reference evidence="2 3" key="1">
    <citation type="submission" date="2019-02" db="EMBL/GenBank/DDBJ databases">
        <title>Deep-cultivation of Planctomycetes and their phenomic and genomic characterization uncovers novel biology.</title>
        <authorList>
            <person name="Wiegand S."/>
            <person name="Jogler M."/>
            <person name="Boedeker C."/>
            <person name="Pinto D."/>
            <person name="Vollmers J."/>
            <person name="Rivas-Marin E."/>
            <person name="Kohn T."/>
            <person name="Peeters S.H."/>
            <person name="Heuer A."/>
            <person name="Rast P."/>
            <person name="Oberbeckmann S."/>
            <person name="Bunk B."/>
            <person name="Jeske O."/>
            <person name="Meyerdierks A."/>
            <person name="Storesund J.E."/>
            <person name="Kallscheuer N."/>
            <person name="Luecker S."/>
            <person name="Lage O.M."/>
            <person name="Pohl T."/>
            <person name="Merkel B.J."/>
            <person name="Hornburger P."/>
            <person name="Mueller R.-W."/>
            <person name="Bruemmer F."/>
            <person name="Labrenz M."/>
            <person name="Spormann A.M."/>
            <person name="Op den Camp H."/>
            <person name="Overmann J."/>
            <person name="Amann R."/>
            <person name="Jetten M.S.M."/>
            <person name="Mascher T."/>
            <person name="Medema M.H."/>
            <person name="Devos D.P."/>
            <person name="Kaster A.-K."/>
            <person name="Ovreas L."/>
            <person name="Rohde M."/>
            <person name="Galperin M.Y."/>
            <person name="Jogler C."/>
        </authorList>
    </citation>
    <scope>NUCLEOTIDE SEQUENCE [LARGE SCALE GENOMIC DNA]</scope>
    <source>
        <strain evidence="2 3">TBK1r</strain>
    </source>
</reference>
<feature type="domain" description="Transposase IS200-like" evidence="1">
    <location>
        <begin position="57"/>
        <end position="136"/>
    </location>
</feature>
<evidence type="ECO:0000313" key="2">
    <source>
        <dbReference type="EMBL" id="QDV82041.1"/>
    </source>
</evidence>
<dbReference type="InterPro" id="IPR036515">
    <property type="entry name" value="Transposase_17_sf"/>
</dbReference>
<name>A0ABX5XKX7_9BACT</name>
<dbReference type="RefSeq" id="WP_145207743.1">
    <property type="nucleotide sequence ID" value="NZ_CP036432.1"/>
</dbReference>
<proteinExistence type="predicted"/>
<dbReference type="EMBL" id="CP036432">
    <property type="protein sequence ID" value="QDV82041.1"/>
    <property type="molecule type" value="Genomic_DNA"/>
</dbReference>
<dbReference type="Pfam" id="PF01797">
    <property type="entry name" value="Y1_Tnp"/>
    <property type="match status" value="1"/>
</dbReference>
<evidence type="ECO:0000313" key="3">
    <source>
        <dbReference type="Proteomes" id="UP000318081"/>
    </source>
</evidence>
<protein>
    <recommendedName>
        <fullName evidence="1">Transposase IS200-like domain-containing protein</fullName>
    </recommendedName>
</protein>